<dbReference type="EMBL" id="QXTE01000311">
    <property type="protein sequence ID" value="TFJ99699.1"/>
    <property type="molecule type" value="Genomic_DNA"/>
</dbReference>
<dbReference type="AlphaFoldDB" id="A0A4D9DXF6"/>
<name>A0A4D9DXF6_9SAUR</name>
<gene>
    <name evidence="2" type="ORF">DR999_PMT18248</name>
</gene>
<dbReference type="PANTHER" id="PTHR14819">
    <property type="entry name" value="GTP-BINDING"/>
    <property type="match status" value="1"/>
</dbReference>
<dbReference type="Gene3D" id="1.10.533.10">
    <property type="entry name" value="Death Domain, Fas"/>
    <property type="match status" value="1"/>
</dbReference>
<dbReference type="InterPro" id="IPR057365">
    <property type="entry name" value="URGCP"/>
</dbReference>
<dbReference type="STRING" id="55544.A0A4D9DXF6"/>
<organism evidence="2 3">
    <name type="scientific">Platysternon megacephalum</name>
    <name type="common">big-headed turtle</name>
    <dbReference type="NCBI Taxonomy" id="55544"/>
    <lineage>
        <taxon>Eukaryota</taxon>
        <taxon>Metazoa</taxon>
        <taxon>Chordata</taxon>
        <taxon>Craniata</taxon>
        <taxon>Vertebrata</taxon>
        <taxon>Euteleostomi</taxon>
        <taxon>Archelosauria</taxon>
        <taxon>Testudinata</taxon>
        <taxon>Testudines</taxon>
        <taxon>Cryptodira</taxon>
        <taxon>Durocryptodira</taxon>
        <taxon>Testudinoidea</taxon>
        <taxon>Platysternidae</taxon>
        <taxon>Platysternon</taxon>
    </lineage>
</organism>
<feature type="domain" description="Up-regulator of cell proliferation-like" evidence="1">
    <location>
        <begin position="194"/>
        <end position="308"/>
    </location>
</feature>
<comment type="caution">
    <text evidence="2">The sequence shown here is derived from an EMBL/GenBank/DDBJ whole genome shotgun (WGS) entry which is preliminary data.</text>
</comment>
<dbReference type="OrthoDB" id="1597724at2759"/>
<evidence type="ECO:0000313" key="2">
    <source>
        <dbReference type="EMBL" id="TFJ99699.1"/>
    </source>
</evidence>
<dbReference type="Proteomes" id="UP000297703">
    <property type="component" value="Unassembled WGS sequence"/>
</dbReference>
<protein>
    <submittedName>
        <fullName evidence="2">Metastasis-associated protein MTA1</fullName>
    </submittedName>
</protein>
<evidence type="ECO:0000259" key="1">
    <source>
        <dbReference type="Pfam" id="PF25496"/>
    </source>
</evidence>
<dbReference type="InterPro" id="IPR052986">
    <property type="entry name" value="VLIG_GTPase"/>
</dbReference>
<dbReference type="SUPFAM" id="SSF47986">
    <property type="entry name" value="DEATH domain"/>
    <property type="match status" value="1"/>
</dbReference>
<accession>A0A4D9DXF6</accession>
<keyword evidence="3" id="KW-1185">Reference proteome</keyword>
<evidence type="ECO:0000313" key="3">
    <source>
        <dbReference type="Proteomes" id="UP000297703"/>
    </source>
</evidence>
<reference evidence="2 3" key="2">
    <citation type="submission" date="2019-04" db="EMBL/GenBank/DDBJ databases">
        <title>The genome sequence of big-headed turtle.</title>
        <authorList>
            <person name="Gong S."/>
        </authorList>
    </citation>
    <scope>NUCLEOTIDE SEQUENCE [LARGE SCALE GENOMIC DNA]</scope>
    <source>
        <strain evidence="2">DO16091913</strain>
        <tissue evidence="2">Muscle</tissue>
    </source>
</reference>
<dbReference type="PANTHER" id="PTHR14819:SF9">
    <property type="entry name" value="UP-REGULATOR OF CELL PROLIFERATION-LIKE"/>
    <property type="match status" value="1"/>
</dbReference>
<sequence length="308" mass="35217">MNRIVDTETKIRKLLIQIQRKGELACQQFLDCLETMFPGTNQDLQHSQWVFLLEGLNQESQTLQSPEQGEKSGFNPQLELDSQQAREPEETDLLKGKGKAFQELLRKLELQEHLSRKFRLSDVLEISQESLKNGTPETFGDLPRHFLKKVTTLNMMARNTSLVHRATDDKGGSEEKQSLDDILNFSDIDTRVSLHLLDVLCAVLLCSDSFLQQEILSKMSVCQFALPLLLPALDTPKCTLMLWAMRDIVRKWRLHSLAESKGFREESLVLMSLPTISFVRLGSCSFSKSKLLNEVLSPSQQHQDFFIH</sequence>
<dbReference type="Pfam" id="PF25496">
    <property type="entry name" value="URGCP"/>
    <property type="match status" value="1"/>
</dbReference>
<reference evidence="2 3" key="1">
    <citation type="submission" date="2019-04" db="EMBL/GenBank/DDBJ databases">
        <title>Draft genome of the big-headed turtle Platysternon megacephalum.</title>
        <authorList>
            <person name="Gong S."/>
        </authorList>
    </citation>
    <scope>NUCLEOTIDE SEQUENCE [LARGE SCALE GENOMIC DNA]</scope>
    <source>
        <strain evidence="2">DO16091913</strain>
        <tissue evidence="2">Muscle</tissue>
    </source>
</reference>
<dbReference type="InterPro" id="IPR011029">
    <property type="entry name" value="DEATH-like_dom_sf"/>
</dbReference>
<proteinExistence type="predicted"/>